<accession>A0A561DRN7</accession>
<keyword evidence="1" id="KW-0472">Membrane</keyword>
<organism evidence="2 3">
    <name type="scientific">Neobacillus bataviensis</name>
    <dbReference type="NCBI Taxonomy" id="220685"/>
    <lineage>
        <taxon>Bacteria</taxon>
        <taxon>Bacillati</taxon>
        <taxon>Bacillota</taxon>
        <taxon>Bacilli</taxon>
        <taxon>Bacillales</taxon>
        <taxon>Bacillaceae</taxon>
        <taxon>Neobacillus</taxon>
    </lineage>
</organism>
<keyword evidence="1" id="KW-1133">Transmembrane helix</keyword>
<reference evidence="2 3" key="1">
    <citation type="submission" date="2019-06" db="EMBL/GenBank/DDBJ databases">
        <title>Sorghum-associated microbial communities from plants grown in Nebraska, USA.</title>
        <authorList>
            <person name="Schachtman D."/>
        </authorList>
    </citation>
    <scope>NUCLEOTIDE SEQUENCE [LARGE SCALE GENOMIC DNA]</scope>
    <source>
        <strain evidence="2 3">2482</strain>
    </source>
</reference>
<sequence length="96" mass="11125">MFQLLIDLSDINALNALYVSIFLGITIKFLWAWSVEYTFLGSLSESANTKINYPHVFYRNQISINGSFILKRIVKYIRRKECSQDDSEEPISSLII</sequence>
<keyword evidence="3" id="KW-1185">Reference proteome</keyword>
<gene>
    <name evidence="2" type="ORF">FB550_10233</name>
</gene>
<evidence type="ECO:0000256" key="1">
    <source>
        <dbReference type="SAM" id="Phobius"/>
    </source>
</evidence>
<dbReference type="AlphaFoldDB" id="A0A561DRN7"/>
<protein>
    <submittedName>
        <fullName evidence="2">Uncharacterized protein</fullName>
    </submittedName>
</protein>
<proteinExistence type="predicted"/>
<keyword evidence="1" id="KW-0812">Transmembrane</keyword>
<evidence type="ECO:0000313" key="3">
    <source>
        <dbReference type="Proteomes" id="UP000319671"/>
    </source>
</evidence>
<dbReference type="EMBL" id="VIVN01000002">
    <property type="protein sequence ID" value="TWE06018.1"/>
    <property type="molecule type" value="Genomic_DNA"/>
</dbReference>
<feature type="transmembrane region" description="Helical" evidence="1">
    <location>
        <begin position="12"/>
        <end position="33"/>
    </location>
</feature>
<dbReference type="Proteomes" id="UP000319671">
    <property type="component" value="Unassembled WGS sequence"/>
</dbReference>
<comment type="caution">
    <text evidence="2">The sequence shown here is derived from an EMBL/GenBank/DDBJ whole genome shotgun (WGS) entry which is preliminary data.</text>
</comment>
<evidence type="ECO:0000313" key="2">
    <source>
        <dbReference type="EMBL" id="TWE06018.1"/>
    </source>
</evidence>
<name>A0A561DRN7_9BACI</name>